<evidence type="ECO:0000313" key="3">
    <source>
        <dbReference type="Proteomes" id="UP000008841"/>
    </source>
</evidence>
<evidence type="ECO:0000313" key="2">
    <source>
        <dbReference type="EMBL" id="ACD90642.1"/>
    </source>
</evidence>
<organism evidence="2 3">
    <name type="scientific">Chlorobium limicola (strain DSM 245 / NBRC 103803 / 6330)</name>
    <dbReference type="NCBI Taxonomy" id="290315"/>
    <lineage>
        <taxon>Bacteria</taxon>
        <taxon>Pseudomonadati</taxon>
        <taxon>Chlorobiota</taxon>
        <taxon>Chlorobiia</taxon>
        <taxon>Chlorobiales</taxon>
        <taxon>Chlorobiaceae</taxon>
        <taxon>Chlorobium/Pelodictyon group</taxon>
        <taxon>Chlorobium</taxon>
    </lineage>
</organism>
<dbReference type="eggNOG" id="COG3945">
    <property type="taxonomic scope" value="Bacteria"/>
</dbReference>
<name>B3EDL7_CHLL2</name>
<gene>
    <name evidence="2" type="ordered locus">Clim_1597</name>
</gene>
<dbReference type="Pfam" id="PF01814">
    <property type="entry name" value="Hemerythrin"/>
    <property type="match status" value="1"/>
</dbReference>
<accession>B3EDL7</accession>
<protein>
    <submittedName>
        <fullName evidence="2">Hemerythrin HHE cation binding region</fullName>
    </submittedName>
</protein>
<dbReference type="InterPro" id="IPR012312">
    <property type="entry name" value="Hemerythrin-like"/>
</dbReference>
<evidence type="ECO:0000259" key="1">
    <source>
        <dbReference type="Pfam" id="PF01814"/>
    </source>
</evidence>
<reference evidence="2 3" key="1">
    <citation type="submission" date="2008-05" db="EMBL/GenBank/DDBJ databases">
        <title>Complete sequence of Chlorobium limicola DSM 245.</title>
        <authorList>
            <consortium name="US DOE Joint Genome Institute"/>
            <person name="Lucas S."/>
            <person name="Copeland A."/>
            <person name="Lapidus A."/>
            <person name="Glavina del Rio T."/>
            <person name="Dalin E."/>
            <person name="Tice H."/>
            <person name="Bruce D."/>
            <person name="Goodwin L."/>
            <person name="Pitluck S."/>
            <person name="Schmutz J."/>
            <person name="Larimer F."/>
            <person name="Land M."/>
            <person name="Hauser L."/>
            <person name="Kyrpides N."/>
            <person name="Ovchinnikova G."/>
            <person name="Zhao F."/>
            <person name="Li T."/>
            <person name="Liu Z."/>
            <person name="Overmann J."/>
            <person name="Bryant D.A."/>
            <person name="Richardson P."/>
        </authorList>
    </citation>
    <scope>NUCLEOTIDE SEQUENCE [LARGE SCALE GENOMIC DNA]</scope>
    <source>
        <strain evidence="3">DSM 245 / NBRC 103803 / 6330</strain>
    </source>
</reference>
<dbReference type="EMBL" id="CP001097">
    <property type="protein sequence ID" value="ACD90642.1"/>
    <property type="molecule type" value="Genomic_DNA"/>
</dbReference>
<dbReference type="KEGG" id="cli:Clim_1597"/>
<dbReference type="AlphaFoldDB" id="B3EDL7"/>
<dbReference type="Gene3D" id="1.20.120.520">
    <property type="entry name" value="nmb1532 protein domain like"/>
    <property type="match status" value="1"/>
</dbReference>
<dbReference type="STRING" id="290315.Clim_1597"/>
<proteinExistence type="predicted"/>
<dbReference type="CDD" id="cd12108">
    <property type="entry name" value="Hr-like"/>
    <property type="match status" value="1"/>
</dbReference>
<dbReference type="PANTHER" id="PTHR39966:SF1">
    <property type="entry name" value="HEMERYTHRIN-LIKE DOMAIN-CONTAINING PROTEIN"/>
    <property type="match status" value="1"/>
</dbReference>
<dbReference type="GO" id="GO:0005886">
    <property type="term" value="C:plasma membrane"/>
    <property type="evidence" value="ECO:0007669"/>
    <property type="project" value="TreeGrafter"/>
</dbReference>
<sequence>MLEAEHRVIARIVGITPVLAQKLDEGDVIKPDILKSIVEFMRIYADKSHHGKEEDLLFAVLSDKGVPMQGCPIGALVADHVSGRSLVRHLSDSAEAYARNEPEAYEGLISSLRGITALYPGHIWKEDYLLFPMTNKLLSPEELEALRREFEKADLRIGHDTLERLARLADDLERQFG</sequence>
<dbReference type="Proteomes" id="UP000008841">
    <property type="component" value="Chromosome"/>
</dbReference>
<feature type="domain" description="Hemerythrin-like" evidence="1">
    <location>
        <begin position="2"/>
        <end position="133"/>
    </location>
</feature>
<dbReference type="HOGENOM" id="CLU_095978_2_0_10"/>
<dbReference type="PANTHER" id="PTHR39966">
    <property type="entry name" value="BLL2471 PROTEIN-RELATED"/>
    <property type="match status" value="1"/>
</dbReference>